<evidence type="ECO:0000256" key="1">
    <source>
        <dbReference type="ARBA" id="ARBA00010641"/>
    </source>
</evidence>
<gene>
    <name evidence="8" type="ORF">A2973_02680</name>
</gene>
<dbReference type="InterPro" id="IPR013324">
    <property type="entry name" value="RNA_pol_sigma_r3/r4-like"/>
</dbReference>
<feature type="domain" description="RNA polymerase sigma factor 70 region 4 type 2" evidence="7">
    <location>
        <begin position="121"/>
        <end position="172"/>
    </location>
</feature>
<name>A0A1F6B1I7_9BACT</name>
<evidence type="ECO:0000313" key="8">
    <source>
        <dbReference type="EMBL" id="OGG30804.1"/>
    </source>
</evidence>
<feature type="domain" description="RNA polymerase sigma-70 region 2" evidence="6">
    <location>
        <begin position="23"/>
        <end position="88"/>
    </location>
</feature>
<dbReference type="InterPro" id="IPR036388">
    <property type="entry name" value="WH-like_DNA-bd_sf"/>
</dbReference>
<dbReference type="Proteomes" id="UP000176409">
    <property type="component" value="Unassembled WGS sequence"/>
</dbReference>
<organism evidence="8 9">
    <name type="scientific">Candidatus Gottesmanbacteria bacterium RIFCSPLOWO2_01_FULL_49_10</name>
    <dbReference type="NCBI Taxonomy" id="1798396"/>
    <lineage>
        <taxon>Bacteria</taxon>
        <taxon>Candidatus Gottesmaniibacteriota</taxon>
    </lineage>
</organism>
<dbReference type="SUPFAM" id="SSF88659">
    <property type="entry name" value="Sigma3 and sigma4 domains of RNA polymerase sigma factors"/>
    <property type="match status" value="1"/>
</dbReference>
<dbReference type="AlphaFoldDB" id="A0A1F6B1I7"/>
<comment type="caution">
    <text evidence="8">The sequence shown here is derived from an EMBL/GenBank/DDBJ whole genome shotgun (WGS) entry which is preliminary data.</text>
</comment>
<evidence type="ECO:0000256" key="4">
    <source>
        <dbReference type="ARBA" id="ARBA00023125"/>
    </source>
</evidence>
<evidence type="ECO:0008006" key="10">
    <source>
        <dbReference type="Google" id="ProtNLM"/>
    </source>
</evidence>
<dbReference type="Pfam" id="PF04542">
    <property type="entry name" value="Sigma70_r2"/>
    <property type="match status" value="1"/>
</dbReference>
<sequence>MIQDHELVQKILARDRRALAGFYHTFTPRLRRFILQKIADPQDAEEVLQDTLFAFLESIRDFSGNARVGTYLYAIASHKVVDFYRRKKIKHIVFSKLPRLEALVSTLLNPEEELDTALVKDKIRHVLGGLLPNYREIILLKYVDEMSVAQIAEKFAVTVKSAESQLFRARRAFVELFLSI</sequence>
<evidence type="ECO:0000256" key="3">
    <source>
        <dbReference type="ARBA" id="ARBA00023082"/>
    </source>
</evidence>
<keyword evidence="5" id="KW-0804">Transcription</keyword>
<dbReference type="GO" id="GO:0016987">
    <property type="term" value="F:sigma factor activity"/>
    <property type="evidence" value="ECO:0007669"/>
    <property type="project" value="UniProtKB-KW"/>
</dbReference>
<dbReference type="InterPro" id="IPR039425">
    <property type="entry name" value="RNA_pol_sigma-70-like"/>
</dbReference>
<dbReference type="Gene3D" id="1.10.1740.10">
    <property type="match status" value="1"/>
</dbReference>
<protein>
    <recommendedName>
        <fullName evidence="10">RNA polymerase sigma factor</fullName>
    </recommendedName>
</protein>
<dbReference type="PANTHER" id="PTHR43133:SF8">
    <property type="entry name" value="RNA POLYMERASE SIGMA FACTOR HI_1459-RELATED"/>
    <property type="match status" value="1"/>
</dbReference>
<dbReference type="InterPro" id="IPR013249">
    <property type="entry name" value="RNA_pol_sigma70_r4_t2"/>
</dbReference>
<accession>A0A1F6B1I7</accession>
<dbReference type="EMBL" id="MFJZ01000001">
    <property type="protein sequence ID" value="OGG30804.1"/>
    <property type="molecule type" value="Genomic_DNA"/>
</dbReference>
<dbReference type="InterPro" id="IPR013325">
    <property type="entry name" value="RNA_pol_sigma_r2"/>
</dbReference>
<dbReference type="NCBIfam" id="TIGR02937">
    <property type="entry name" value="sigma70-ECF"/>
    <property type="match status" value="1"/>
</dbReference>
<proteinExistence type="inferred from homology"/>
<evidence type="ECO:0000256" key="5">
    <source>
        <dbReference type="ARBA" id="ARBA00023163"/>
    </source>
</evidence>
<evidence type="ECO:0000313" key="9">
    <source>
        <dbReference type="Proteomes" id="UP000176409"/>
    </source>
</evidence>
<dbReference type="GO" id="GO:0003677">
    <property type="term" value="F:DNA binding"/>
    <property type="evidence" value="ECO:0007669"/>
    <property type="project" value="UniProtKB-KW"/>
</dbReference>
<dbReference type="GO" id="GO:0006352">
    <property type="term" value="P:DNA-templated transcription initiation"/>
    <property type="evidence" value="ECO:0007669"/>
    <property type="project" value="InterPro"/>
</dbReference>
<dbReference type="InterPro" id="IPR007627">
    <property type="entry name" value="RNA_pol_sigma70_r2"/>
</dbReference>
<reference evidence="8 9" key="1">
    <citation type="journal article" date="2016" name="Nat. Commun.">
        <title>Thousands of microbial genomes shed light on interconnected biogeochemical processes in an aquifer system.</title>
        <authorList>
            <person name="Anantharaman K."/>
            <person name="Brown C.T."/>
            <person name="Hug L.A."/>
            <person name="Sharon I."/>
            <person name="Castelle C.J."/>
            <person name="Probst A.J."/>
            <person name="Thomas B.C."/>
            <person name="Singh A."/>
            <person name="Wilkins M.J."/>
            <person name="Karaoz U."/>
            <person name="Brodie E.L."/>
            <person name="Williams K.H."/>
            <person name="Hubbard S.S."/>
            <person name="Banfield J.F."/>
        </authorList>
    </citation>
    <scope>NUCLEOTIDE SEQUENCE [LARGE SCALE GENOMIC DNA]</scope>
</reference>
<evidence type="ECO:0000259" key="7">
    <source>
        <dbReference type="Pfam" id="PF08281"/>
    </source>
</evidence>
<comment type="similarity">
    <text evidence="1">Belongs to the sigma-70 factor family. ECF subfamily.</text>
</comment>
<dbReference type="InterPro" id="IPR014284">
    <property type="entry name" value="RNA_pol_sigma-70_dom"/>
</dbReference>
<keyword evidence="3" id="KW-0731">Sigma factor</keyword>
<dbReference type="Pfam" id="PF08281">
    <property type="entry name" value="Sigma70_r4_2"/>
    <property type="match status" value="1"/>
</dbReference>
<dbReference type="STRING" id="1798396.A2973_02680"/>
<keyword evidence="2" id="KW-0805">Transcription regulation</keyword>
<keyword evidence="4" id="KW-0238">DNA-binding</keyword>
<dbReference type="SUPFAM" id="SSF88946">
    <property type="entry name" value="Sigma2 domain of RNA polymerase sigma factors"/>
    <property type="match status" value="1"/>
</dbReference>
<evidence type="ECO:0000256" key="2">
    <source>
        <dbReference type="ARBA" id="ARBA00023015"/>
    </source>
</evidence>
<dbReference type="Gene3D" id="1.10.10.10">
    <property type="entry name" value="Winged helix-like DNA-binding domain superfamily/Winged helix DNA-binding domain"/>
    <property type="match status" value="1"/>
</dbReference>
<dbReference type="PANTHER" id="PTHR43133">
    <property type="entry name" value="RNA POLYMERASE ECF-TYPE SIGMA FACTO"/>
    <property type="match status" value="1"/>
</dbReference>
<evidence type="ECO:0000259" key="6">
    <source>
        <dbReference type="Pfam" id="PF04542"/>
    </source>
</evidence>